<protein>
    <submittedName>
        <fullName evidence="3">Uncharacterized protein</fullName>
    </submittedName>
</protein>
<dbReference type="OrthoDB" id="3599735at2759"/>
<keyword evidence="4" id="KW-1185">Reference proteome</keyword>
<evidence type="ECO:0000256" key="2">
    <source>
        <dbReference type="SAM" id="SignalP"/>
    </source>
</evidence>
<dbReference type="VEuPathDB" id="FungiDB:BO71DRAFT_426239"/>
<dbReference type="EMBL" id="KZ825813">
    <property type="protein sequence ID" value="PYH98269.1"/>
    <property type="molecule type" value="Genomic_DNA"/>
</dbReference>
<gene>
    <name evidence="3" type="ORF">BO71DRAFT_426239</name>
</gene>
<evidence type="ECO:0000313" key="3">
    <source>
        <dbReference type="EMBL" id="PYH98269.1"/>
    </source>
</evidence>
<sequence>MTPKTTLLTLLALTTTTPISTVLASPSPNPNPNPSHKSRDLVSDGVQYETDFFTCYCDQGCTRSNWLGWGIGGLDSGTCVELPSGVAATNVDRGNLYTDLWCQMYTGSACDGTEQNIGVAGLEDMSCTDSQVGWWYSVRCYF</sequence>
<organism evidence="3 4">
    <name type="scientific">Aspergillus ellipticus CBS 707.79</name>
    <dbReference type="NCBI Taxonomy" id="1448320"/>
    <lineage>
        <taxon>Eukaryota</taxon>
        <taxon>Fungi</taxon>
        <taxon>Dikarya</taxon>
        <taxon>Ascomycota</taxon>
        <taxon>Pezizomycotina</taxon>
        <taxon>Eurotiomycetes</taxon>
        <taxon>Eurotiomycetidae</taxon>
        <taxon>Eurotiales</taxon>
        <taxon>Aspergillaceae</taxon>
        <taxon>Aspergillus</taxon>
        <taxon>Aspergillus subgen. Circumdati</taxon>
    </lineage>
</organism>
<evidence type="ECO:0000256" key="1">
    <source>
        <dbReference type="SAM" id="MobiDB-lite"/>
    </source>
</evidence>
<keyword evidence="2" id="KW-0732">Signal</keyword>
<accession>A0A319DLM4</accession>
<feature type="region of interest" description="Disordered" evidence="1">
    <location>
        <begin position="21"/>
        <end position="41"/>
    </location>
</feature>
<proteinExistence type="predicted"/>
<dbReference type="AlphaFoldDB" id="A0A319DLM4"/>
<reference evidence="3 4" key="1">
    <citation type="submission" date="2018-02" db="EMBL/GenBank/DDBJ databases">
        <title>The genomes of Aspergillus section Nigri reveals drivers in fungal speciation.</title>
        <authorList>
            <consortium name="DOE Joint Genome Institute"/>
            <person name="Vesth T.C."/>
            <person name="Nybo J."/>
            <person name="Theobald S."/>
            <person name="Brandl J."/>
            <person name="Frisvad J.C."/>
            <person name="Nielsen K.F."/>
            <person name="Lyhne E.K."/>
            <person name="Kogle M.E."/>
            <person name="Kuo A."/>
            <person name="Riley R."/>
            <person name="Clum A."/>
            <person name="Nolan M."/>
            <person name="Lipzen A."/>
            <person name="Salamov A."/>
            <person name="Henrissat B."/>
            <person name="Wiebenga A."/>
            <person name="De vries R.P."/>
            <person name="Grigoriev I.V."/>
            <person name="Mortensen U.H."/>
            <person name="Andersen M.R."/>
            <person name="Baker S.E."/>
        </authorList>
    </citation>
    <scope>NUCLEOTIDE SEQUENCE [LARGE SCALE GENOMIC DNA]</scope>
    <source>
        <strain evidence="3 4">CBS 707.79</strain>
    </source>
</reference>
<feature type="signal peptide" evidence="2">
    <location>
        <begin position="1"/>
        <end position="24"/>
    </location>
</feature>
<evidence type="ECO:0000313" key="4">
    <source>
        <dbReference type="Proteomes" id="UP000247810"/>
    </source>
</evidence>
<name>A0A319DLM4_9EURO</name>
<feature type="chain" id="PRO_5016263937" evidence="2">
    <location>
        <begin position="25"/>
        <end position="142"/>
    </location>
</feature>
<dbReference type="Proteomes" id="UP000247810">
    <property type="component" value="Unassembled WGS sequence"/>
</dbReference>